<dbReference type="InParanoid" id="A0A317ZMQ0"/>
<dbReference type="InterPro" id="IPR026956">
    <property type="entry name" value="D-ser_dehydrat-like_dom"/>
</dbReference>
<dbReference type="Gene3D" id="2.40.37.20">
    <property type="entry name" value="D-serine dehydratase-like domain"/>
    <property type="match status" value="1"/>
</dbReference>
<accession>A0A317ZMQ0</accession>
<dbReference type="SMART" id="SM01119">
    <property type="entry name" value="D-ser_dehydrat"/>
    <property type="match status" value="1"/>
</dbReference>
<protein>
    <submittedName>
        <fullName evidence="4">Alanine racemase</fullName>
    </submittedName>
</protein>
<dbReference type="PANTHER" id="PTHR28004">
    <property type="entry name" value="ZGC:162816-RELATED"/>
    <property type="match status" value="1"/>
</dbReference>
<keyword evidence="5" id="KW-1185">Reference proteome</keyword>
<evidence type="ECO:0000256" key="2">
    <source>
        <dbReference type="ARBA" id="ARBA00023239"/>
    </source>
</evidence>
<dbReference type="InterPro" id="IPR029066">
    <property type="entry name" value="PLP-binding_barrel"/>
</dbReference>
<dbReference type="Proteomes" id="UP000247099">
    <property type="component" value="Unassembled WGS sequence"/>
</dbReference>
<proteinExistence type="inferred from homology"/>
<dbReference type="Gene3D" id="3.20.20.10">
    <property type="entry name" value="Alanine racemase"/>
    <property type="match status" value="1"/>
</dbReference>
<sequence length="382" mass="42462">MTFYWNKPVPMTAPNSAPLEKPRFTVDLDKVRRNIAGMADKFQRHGVGFRPHFKTHQCAAIGELFRKVGVSAITVSSLDMASYFHQSGWDDITLAVPVNPGQLEAINRLAGQTRLNLLVDSLETTRQLNDSLDVSCPVWVKVDVGYGRVGIRWHKQQAILDLIEWIDKAPRLELLGLLTHSGHSYGCRGRGEVAACFEEGRLRMLELKRFLQDHGHEVKVSMGDTPSASLAEQFEGVDEMRPGNFVFYDLFQSQVGSCGLEDIAVATACPVIGKYEDELKLVVYGGSIHLSKDSVHIDGERLFGQLALPDGKGWAIVPLQEGKLTSCCQEVSKIQVSPGVFEQIELGQCVYILPVHSCLAADLYPRYATLDGDLLERFRLFS</sequence>
<keyword evidence="2" id="KW-0456">Lyase</keyword>
<dbReference type="InterPro" id="IPR042208">
    <property type="entry name" value="D-ser_dehydrat-like_sf"/>
</dbReference>
<name>A0A317ZMQ0_9BACT</name>
<dbReference type="EMBL" id="QHJQ01000002">
    <property type="protein sequence ID" value="PXA05099.1"/>
    <property type="molecule type" value="Genomic_DNA"/>
</dbReference>
<dbReference type="InterPro" id="IPR001608">
    <property type="entry name" value="Ala_racemase_N"/>
</dbReference>
<dbReference type="GO" id="GO:0036088">
    <property type="term" value="P:D-serine catabolic process"/>
    <property type="evidence" value="ECO:0007669"/>
    <property type="project" value="TreeGrafter"/>
</dbReference>
<comment type="similarity">
    <text evidence="1">Belongs to the DSD1 family.</text>
</comment>
<comment type="caution">
    <text evidence="4">The sequence shown here is derived from an EMBL/GenBank/DDBJ whole genome shotgun (WGS) entry which is preliminary data.</text>
</comment>
<evidence type="ECO:0000313" key="4">
    <source>
        <dbReference type="EMBL" id="PXA05099.1"/>
    </source>
</evidence>
<evidence type="ECO:0000259" key="3">
    <source>
        <dbReference type="SMART" id="SM01119"/>
    </source>
</evidence>
<reference evidence="4 5" key="1">
    <citation type="submission" date="2018-05" db="EMBL/GenBank/DDBJ databases">
        <title>Coraliomargarita sinensis sp. nov., isolated from a marine solar saltern.</title>
        <authorList>
            <person name="Zhou L.Y."/>
        </authorList>
    </citation>
    <scope>NUCLEOTIDE SEQUENCE [LARGE SCALE GENOMIC DNA]</scope>
    <source>
        <strain evidence="4 5">WN38</strain>
    </source>
</reference>
<feature type="domain" description="D-serine dehydratase-like" evidence="3">
    <location>
        <begin position="264"/>
        <end position="371"/>
    </location>
</feature>
<dbReference type="SUPFAM" id="SSF51419">
    <property type="entry name" value="PLP-binding barrel"/>
    <property type="match status" value="1"/>
</dbReference>
<dbReference type="AlphaFoldDB" id="A0A317ZMQ0"/>
<organism evidence="4 5">
    <name type="scientific">Coraliomargarita sinensis</name>
    <dbReference type="NCBI Taxonomy" id="2174842"/>
    <lineage>
        <taxon>Bacteria</taxon>
        <taxon>Pseudomonadati</taxon>
        <taxon>Verrucomicrobiota</taxon>
        <taxon>Opitutia</taxon>
        <taxon>Puniceicoccales</taxon>
        <taxon>Coraliomargaritaceae</taxon>
        <taxon>Coraliomargarita</taxon>
    </lineage>
</organism>
<dbReference type="PANTHER" id="PTHR28004:SF2">
    <property type="entry name" value="D-SERINE DEHYDRATASE"/>
    <property type="match status" value="1"/>
</dbReference>
<gene>
    <name evidence="4" type="ORF">DDZ13_03810</name>
</gene>
<evidence type="ECO:0000313" key="5">
    <source>
        <dbReference type="Proteomes" id="UP000247099"/>
    </source>
</evidence>
<dbReference type="Pfam" id="PF14031">
    <property type="entry name" value="D-ser_dehydrat"/>
    <property type="match status" value="1"/>
</dbReference>
<dbReference type="Pfam" id="PF01168">
    <property type="entry name" value="Ala_racemase_N"/>
    <property type="match status" value="1"/>
</dbReference>
<dbReference type="InterPro" id="IPR051466">
    <property type="entry name" value="D-amino_acid_metab_enzyme"/>
</dbReference>
<evidence type="ECO:0000256" key="1">
    <source>
        <dbReference type="ARBA" id="ARBA00005323"/>
    </source>
</evidence>
<dbReference type="GO" id="GO:0008721">
    <property type="term" value="F:D-serine ammonia-lyase activity"/>
    <property type="evidence" value="ECO:0007669"/>
    <property type="project" value="TreeGrafter"/>
</dbReference>